<feature type="domain" description="Rad4 beta-hairpin" evidence="8">
    <location>
        <begin position="844"/>
        <end position="907"/>
    </location>
</feature>
<dbReference type="InterPro" id="IPR036985">
    <property type="entry name" value="Transglutaminase-like_sf"/>
</dbReference>
<dbReference type="InterPro" id="IPR038765">
    <property type="entry name" value="Papain-like_cys_pep_sf"/>
</dbReference>
<dbReference type="EMBL" id="KZ819335">
    <property type="protein sequence ID" value="PWN18653.1"/>
    <property type="molecule type" value="Genomic_DNA"/>
</dbReference>
<dbReference type="PANTHER" id="PTHR12135:SF0">
    <property type="entry name" value="DNA REPAIR PROTEIN COMPLEMENTING XP-C CELLS"/>
    <property type="match status" value="1"/>
</dbReference>
<dbReference type="GO" id="GO:0071942">
    <property type="term" value="C:XPC complex"/>
    <property type="evidence" value="ECO:0007669"/>
    <property type="project" value="TreeGrafter"/>
</dbReference>
<proteinExistence type="inferred from homology"/>
<dbReference type="RefSeq" id="XP_025345813.1">
    <property type="nucleotide sequence ID" value="XM_025493229.1"/>
</dbReference>
<dbReference type="SMART" id="SM01032">
    <property type="entry name" value="BHD_3"/>
    <property type="match status" value="1"/>
</dbReference>
<evidence type="ECO:0000313" key="10">
    <source>
        <dbReference type="EMBL" id="PWN18653.1"/>
    </source>
</evidence>
<dbReference type="InterPro" id="IPR018325">
    <property type="entry name" value="Rad4/PNGase_transGLS-fold"/>
</dbReference>
<dbReference type="InterPro" id="IPR018326">
    <property type="entry name" value="Rad4_beta-hairpin_dom1"/>
</dbReference>
<protein>
    <submittedName>
        <fullName evidence="10">Rad4-domain-containing protein</fullName>
    </submittedName>
</protein>
<feature type="region of interest" description="Disordered" evidence="6">
    <location>
        <begin position="606"/>
        <end position="630"/>
    </location>
</feature>
<feature type="region of interest" description="Disordered" evidence="6">
    <location>
        <begin position="128"/>
        <end position="160"/>
    </location>
</feature>
<dbReference type="GO" id="GO:0006298">
    <property type="term" value="P:mismatch repair"/>
    <property type="evidence" value="ECO:0007669"/>
    <property type="project" value="TreeGrafter"/>
</dbReference>
<keyword evidence="4" id="KW-0234">DNA repair</keyword>
<dbReference type="Pfam" id="PF10403">
    <property type="entry name" value="BHD_1"/>
    <property type="match status" value="1"/>
</dbReference>
<feature type="compositionally biased region" description="Basic residues" evidence="6">
    <location>
        <begin position="613"/>
        <end position="622"/>
    </location>
</feature>
<feature type="compositionally biased region" description="Low complexity" evidence="6">
    <location>
        <begin position="519"/>
        <end position="539"/>
    </location>
</feature>
<name>A0A316U2N2_9BASI</name>
<dbReference type="GO" id="GO:0006289">
    <property type="term" value="P:nucleotide-excision repair"/>
    <property type="evidence" value="ECO:0007669"/>
    <property type="project" value="InterPro"/>
</dbReference>
<reference evidence="10 11" key="1">
    <citation type="journal article" date="2018" name="Mol. Biol. Evol.">
        <title>Broad Genomic Sampling Reveals a Smut Pathogenic Ancestry of the Fungal Clade Ustilaginomycotina.</title>
        <authorList>
            <person name="Kijpornyongpan T."/>
            <person name="Mondo S.J."/>
            <person name="Barry K."/>
            <person name="Sandor L."/>
            <person name="Lee J."/>
            <person name="Lipzen A."/>
            <person name="Pangilinan J."/>
            <person name="LaButti K."/>
            <person name="Hainaut M."/>
            <person name="Henrissat B."/>
            <person name="Grigoriev I.V."/>
            <person name="Spatafora J.W."/>
            <person name="Aime M.C."/>
        </authorList>
    </citation>
    <scope>NUCLEOTIDE SEQUENCE [LARGE SCALE GENOMIC DNA]</scope>
    <source>
        <strain evidence="10 11">MCA 4718</strain>
    </source>
</reference>
<evidence type="ECO:0000313" key="11">
    <source>
        <dbReference type="Proteomes" id="UP000245942"/>
    </source>
</evidence>
<dbReference type="GO" id="GO:0003697">
    <property type="term" value="F:single-stranded DNA binding"/>
    <property type="evidence" value="ECO:0007669"/>
    <property type="project" value="TreeGrafter"/>
</dbReference>
<feature type="compositionally biased region" description="Acidic residues" evidence="6">
    <location>
        <begin position="48"/>
        <end position="58"/>
    </location>
</feature>
<feature type="region of interest" description="Disordered" evidence="6">
    <location>
        <begin position="461"/>
        <end position="589"/>
    </location>
</feature>
<dbReference type="PANTHER" id="PTHR12135">
    <property type="entry name" value="DNA REPAIR PROTEIN XP-C / RAD4"/>
    <property type="match status" value="1"/>
</dbReference>
<dbReference type="Proteomes" id="UP000245942">
    <property type="component" value="Unassembled WGS sequence"/>
</dbReference>
<dbReference type="Gene3D" id="2.20.20.110">
    <property type="entry name" value="Rad4, beta-hairpin domain BHD1"/>
    <property type="match status" value="1"/>
</dbReference>
<feature type="compositionally biased region" description="Basic and acidic residues" evidence="6">
    <location>
        <begin position="1101"/>
        <end position="1111"/>
    </location>
</feature>
<keyword evidence="3" id="KW-0227">DNA damage</keyword>
<evidence type="ECO:0000259" key="7">
    <source>
        <dbReference type="SMART" id="SM01030"/>
    </source>
</evidence>
<keyword evidence="11" id="KW-1185">Reference proteome</keyword>
<keyword evidence="5" id="KW-0539">Nucleus</keyword>
<feature type="region of interest" description="Disordered" evidence="6">
    <location>
        <begin position="1031"/>
        <end position="1326"/>
    </location>
</feature>
<dbReference type="SMART" id="SM01030">
    <property type="entry name" value="BHD_1"/>
    <property type="match status" value="1"/>
</dbReference>
<dbReference type="SUPFAM" id="SSF54001">
    <property type="entry name" value="Cysteine proteinases"/>
    <property type="match status" value="1"/>
</dbReference>
<dbReference type="Pfam" id="PF10405">
    <property type="entry name" value="BHD_3"/>
    <property type="match status" value="1"/>
</dbReference>
<dbReference type="GO" id="GO:0005737">
    <property type="term" value="C:cytoplasm"/>
    <property type="evidence" value="ECO:0007669"/>
    <property type="project" value="TreeGrafter"/>
</dbReference>
<dbReference type="SMART" id="SM01031">
    <property type="entry name" value="BHD_2"/>
    <property type="match status" value="1"/>
</dbReference>
<dbReference type="Pfam" id="PF03835">
    <property type="entry name" value="Rad4"/>
    <property type="match status" value="1"/>
</dbReference>
<feature type="domain" description="Rad4 beta-hairpin" evidence="9">
    <location>
        <begin position="914"/>
        <end position="988"/>
    </location>
</feature>
<feature type="compositionally biased region" description="Low complexity" evidence="6">
    <location>
        <begin position="12"/>
        <end position="25"/>
    </location>
</feature>
<evidence type="ECO:0000259" key="8">
    <source>
        <dbReference type="SMART" id="SM01031"/>
    </source>
</evidence>
<evidence type="ECO:0000256" key="4">
    <source>
        <dbReference type="ARBA" id="ARBA00023204"/>
    </source>
</evidence>
<feature type="compositionally biased region" description="Basic and acidic residues" evidence="6">
    <location>
        <begin position="1"/>
        <end position="10"/>
    </location>
</feature>
<feature type="compositionally biased region" description="Basic and acidic residues" evidence="6">
    <location>
        <begin position="144"/>
        <end position="155"/>
    </location>
</feature>
<accession>A0A316U2N2</accession>
<dbReference type="Pfam" id="PF01841">
    <property type="entry name" value="Transglut_core"/>
    <property type="match status" value="1"/>
</dbReference>
<dbReference type="GO" id="GO:0003684">
    <property type="term" value="F:damaged DNA binding"/>
    <property type="evidence" value="ECO:0007669"/>
    <property type="project" value="InterPro"/>
</dbReference>
<dbReference type="InterPro" id="IPR018328">
    <property type="entry name" value="Rad4_beta-hairpin_dom3"/>
</dbReference>
<dbReference type="Pfam" id="PF10404">
    <property type="entry name" value="BHD_2"/>
    <property type="match status" value="1"/>
</dbReference>
<feature type="compositionally biased region" description="Acidic residues" evidence="6">
    <location>
        <begin position="1315"/>
        <end position="1326"/>
    </location>
</feature>
<dbReference type="STRING" id="1684307.A0A316U2N2"/>
<organism evidence="10 11">
    <name type="scientific">Pseudomicrostroma glucosiphilum</name>
    <dbReference type="NCBI Taxonomy" id="1684307"/>
    <lineage>
        <taxon>Eukaryota</taxon>
        <taxon>Fungi</taxon>
        <taxon>Dikarya</taxon>
        <taxon>Basidiomycota</taxon>
        <taxon>Ustilaginomycotina</taxon>
        <taxon>Exobasidiomycetes</taxon>
        <taxon>Microstromatales</taxon>
        <taxon>Microstromatales incertae sedis</taxon>
        <taxon>Pseudomicrostroma</taxon>
    </lineage>
</organism>
<feature type="domain" description="Rad4 beta-hairpin" evidence="7">
    <location>
        <begin position="792"/>
        <end position="842"/>
    </location>
</feature>
<evidence type="ECO:0000256" key="6">
    <source>
        <dbReference type="SAM" id="MobiDB-lite"/>
    </source>
</evidence>
<sequence length="1326" mass="145409">MARPPDERIRRASTSKASKPSASRRAAAKPREVIELATTDDEVHHGDDDEDEDMEEVELPSGDRSIEFSANGDGDDEEMEMEEVNIQHPSRGDAQPAIPDYSAIHQSEDDATASAGDQSDTQAAPALVFHDGKGGQGPLSLTFNEDRQSKSADAAKKKRTNILTPRDRAARLDGHKLHVLALLAHAKLRNRWLNDEDLRDHLYNMSPQALRQKLRSIHPKKVPEQRERVRLFESFMGELVRWWAARFYLNPDQAAAGAIRQPDPDLVSGAFPPPGKRVDGWKMESIGQRERRHQKEEKERKKASRDARQKLQSRQSNQSAPSMGNKGKARRQDTDDEDIPSSARPLPTADQTRRLLLSRKRKAIDEIALFPPGSDPSPRPALLRLLPAPEPMHSSADMLAAAEAKAGSRETSAQLFCALCRALGIPARLVISPQVAPWSVGAGKVGQTVGAVEADIKGSAAAARGQGKAATKKGKKRAPPAAVAPQSRFARRGTDDGTSDDFDFEDGLQEAQARATNGASESKSAPSSTRSRPAASKRAQNGASGSSSRPLSVASTGTASADEDQRSAVSTPSKTAPKITPGSGRKRAVVSTEAVVIEDDEEDITAANGKGGAKGKGKRAAKPKKDEDYRDEKWKNLSAPLSIDFTPKLRVSKPQPAKETALESSKFDDVSPIDLASPPTMWVEVFSKPFQRWLTVDPIRARLTPTGNRQMEPLPQDRTNKLVYVVAFEEDGYARDVTARYTKTLHSRVSRMRPPPTKSGGDWWEGVVRAMHRHQRLERDAVEDAELEEAASKEPMPNSVGGFKDHPVFTLERHLRRDEVLHPQVQVGTFQGIPVFHRKNVVTLRSARQWYSEGRKVSEGEIAMKWVKSRGYTLANKRAEEQARAEGGEEPTEGLYARHQTELYRAPPVVDGIVPKNHFGNIDLFVPSMLPEGAAHIPHNGSAKIAKKLNINYAEAIVGFEFRKHRSMPRMKGIVVPEEAEEMVLDAYWENEQLAAQREVGKQTERALRHWRKLLNALRIAKRIEEQYGAGGEVDPDEIGGAESGAKPSRGGGGGGGFIADDEEDEERPTQEQSVSRLKRLEEPPAKPTQQEPRPPSPPVERSKMAAKLDKYGSGSRAHPAATDAAPSRLRVQDTPQPEEEPDEHQSGDQAGVRSRDFAQEEAEEVDQTPVDGSELVDVGGGQILSLDELTRLEQAESMPSGKRERKSTSAGNGVAETTSPAKRRRVVIKPFAQTRTHAPAAESVAPSPQPSKRPRRAAASRGRPGRSLAREESTSEEDEADVEEVTAAGRGAPPRRRSARTAAVGRTRGSLKEPDDEEEEEEDDE</sequence>
<dbReference type="Gene3D" id="3.30.60.290">
    <property type="entry name" value="Rad4, beta-hairpin domain BHD2"/>
    <property type="match status" value="1"/>
</dbReference>
<dbReference type="Gene3D" id="3.30.70.2460">
    <property type="entry name" value="Rad4, beta-hairpin domain BHD3"/>
    <property type="match status" value="1"/>
</dbReference>
<dbReference type="InterPro" id="IPR018327">
    <property type="entry name" value="BHD_2"/>
</dbReference>
<dbReference type="GO" id="GO:0000111">
    <property type="term" value="C:nucleotide-excision repair factor 2 complex"/>
    <property type="evidence" value="ECO:0007669"/>
    <property type="project" value="TreeGrafter"/>
</dbReference>
<feature type="compositionally biased region" description="Polar residues" evidence="6">
    <location>
        <begin position="1209"/>
        <end position="1221"/>
    </location>
</feature>
<dbReference type="InterPro" id="IPR042488">
    <property type="entry name" value="Rad4_BHD3_sf"/>
</dbReference>
<dbReference type="OrthoDB" id="300780at2759"/>
<comment type="similarity">
    <text evidence="2">Belongs to the XPC family.</text>
</comment>
<comment type="subcellular location">
    <subcellularLocation>
        <location evidence="1">Nucleus</location>
    </subcellularLocation>
</comment>
<evidence type="ECO:0000259" key="9">
    <source>
        <dbReference type="SMART" id="SM01032"/>
    </source>
</evidence>
<feature type="compositionally biased region" description="Acidic residues" evidence="6">
    <location>
        <begin position="497"/>
        <end position="508"/>
    </location>
</feature>
<dbReference type="Gene3D" id="3.90.260.10">
    <property type="entry name" value="Transglutaminase-like"/>
    <property type="match status" value="2"/>
</dbReference>
<feature type="compositionally biased region" description="Basic and acidic residues" evidence="6">
    <location>
        <begin position="276"/>
        <end position="309"/>
    </location>
</feature>
<evidence type="ECO:0000256" key="3">
    <source>
        <dbReference type="ARBA" id="ARBA00022763"/>
    </source>
</evidence>
<feature type="compositionally biased region" description="Polar residues" evidence="6">
    <location>
        <begin position="310"/>
        <end position="322"/>
    </location>
</feature>
<feature type="compositionally biased region" description="Polar residues" evidence="6">
    <location>
        <begin position="541"/>
        <end position="559"/>
    </location>
</feature>
<dbReference type="GeneID" id="37014963"/>
<evidence type="ECO:0000256" key="5">
    <source>
        <dbReference type="ARBA" id="ARBA00023242"/>
    </source>
</evidence>
<feature type="region of interest" description="Disordered" evidence="6">
    <location>
        <begin position="259"/>
        <end position="352"/>
    </location>
</feature>
<dbReference type="FunFam" id="3.30.70.2460:FF:000001">
    <property type="entry name" value="DNA repair protein Rad4 family"/>
    <property type="match status" value="1"/>
</dbReference>
<evidence type="ECO:0000256" key="1">
    <source>
        <dbReference type="ARBA" id="ARBA00004123"/>
    </source>
</evidence>
<feature type="compositionally biased region" description="Acidic residues" evidence="6">
    <location>
        <begin position="1275"/>
        <end position="1285"/>
    </location>
</feature>
<evidence type="ECO:0000256" key="2">
    <source>
        <dbReference type="ARBA" id="ARBA00009525"/>
    </source>
</evidence>
<dbReference type="InterPro" id="IPR004583">
    <property type="entry name" value="DNA_repair_Rad4"/>
</dbReference>
<feature type="region of interest" description="Disordered" evidence="6">
    <location>
        <begin position="1"/>
        <end position="76"/>
    </location>
</feature>
<gene>
    <name evidence="10" type="ORF">BCV69DRAFT_284954</name>
</gene>
<dbReference type="InterPro" id="IPR002931">
    <property type="entry name" value="Transglutaminase-like"/>
</dbReference>